<dbReference type="InterPro" id="IPR051044">
    <property type="entry name" value="MAG_DAG_Lipase"/>
</dbReference>
<dbReference type="Proteomes" id="UP000799440">
    <property type="component" value="Unassembled WGS sequence"/>
</dbReference>
<protein>
    <submittedName>
        <fullName evidence="2">Alpha/beta-hydrolase</fullName>
    </submittedName>
</protein>
<accession>A0A6A6VME0</accession>
<reference evidence="2" key="1">
    <citation type="journal article" date="2020" name="Stud. Mycol.">
        <title>101 Dothideomycetes genomes: a test case for predicting lifestyles and emergence of pathogens.</title>
        <authorList>
            <person name="Haridas S."/>
            <person name="Albert R."/>
            <person name="Binder M."/>
            <person name="Bloem J."/>
            <person name="Labutti K."/>
            <person name="Salamov A."/>
            <person name="Andreopoulos B."/>
            <person name="Baker S."/>
            <person name="Barry K."/>
            <person name="Bills G."/>
            <person name="Bluhm B."/>
            <person name="Cannon C."/>
            <person name="Castanera R."/>
            <person name="Culley D."/>
            <person name="Daum C."/>
            <person name="Ezra D."/>
            <person name="Gonzalez J."/>
            <person name="Henrissat B."/>
            <person name="Kuo A."/>
            <person name="Liang C."/>
            <person name="Lipzen A."/>
            <person name="Lutzoni F."/>
            <person name="Magnuson J."/>
            <person name="Mondo S."/>
            <person name="Nolan M."/>
            <person name="Ohm R."/>
            <person name="Pangilinan J."/>
            <person name="Park H.-J."/>
            <person name="Ramirez L."/>
            <person name="Alfaro M."/>
            <person name="Sun H."/>
            <person name="Tritt A."/>
            <person name="Yoshinaga Y."/>
            <person name="Zwiers L.-H."/>
            <person name="Turgeon B."/>
            <person name="Goodwin S."/>
            <person name="Spatafora J."/>
            <person name="Crous P."/>
            <person name="Grigoriev I."/>
        </authorList>
    </citation>
    <scope>NUCLEOTIDE SEQUENCE</scope>
    <source>
        <strain evidence="2">CBS 119925</strain>
    </source>
</reference>
<evidence type="ECO:0000259" key="1">
    <source>
        <dbReference type="Pfam" id="PF12146"/>
    </source>
</evidence>
<dbReference type="AlphaFoldDB" id="A0A6A6VME0"/>
<gene>
    <name evidence="2" type="ORF">M011DRAFT_393900</name>
</gene>
<dbReference type="OrthoDB" id="10249433at2759"/>
<organism evidence="2 3">
    <name type="scientific">Sporormia fimetaria CBS 119925</name>
    <dbReference type="NCBI Taxonomy" id="1340428"/>
    <lineage>
        <taxon>Eukaryota</taxon>
        <taxon>Fungi</taxon>
        <taxon>Dikarya</taxon>
        <taxon>Ascomycota</taxon>
        <taxon>Pezizomycotina</taxon>
        <taxon>Dothideomycetes</taxon>
        <taxon>Pleosporomycetidae</taxon>
        <taxon>Pleosporales</taxon>
        <taxon>Sporormiaceae</taxon>
        <taxon>Sporormia</taxon>
    </lineage>
</organism>
<feature type="domain" description="Serine aminopeptidase S33" evidence="1">
    <location>
        <begin position="9"/>
        <end position="244"/>
    </location>
</feature>
<dbReference type="EMBL" id="MU006561">
    <property type="protein sequence ID" value="KAF2751782.1"/>
    <property type="molecule type" value="Genomic_DNA"/>
</dbReference>
<evidence type="ECO:0000313" key="2">
    <source>
        <dbReference type="EMBL" id="KAF2751782.1"/>
    </source>
</evidence>
<dbReference type="SUPFAM" id="SSF53474">
    <property type="entry name" value="alpha/beta-Hydrolases"/>
    <property type="match status" value="1"/>
</dbReference>
<evidence type="ECO:0000313" key="3">
    <source>
        <dbReference type="Proteomes" id="UP000799440"/>
    </source>
</evidence>
<dbReference type="Gene3D" id="3.40.50.1820">
    <property type="entry name" value="alpha/beta hydrolase"/>
    <property type="match status" value="1"/>
</dbReference>
<proteinExistence type="predicted"/>
<dbReference type="Pfam" id="PF12146">
    <property type="entry name" value="Hydrolase_4"/>
    <property type="match status" value="1"/>
</dbReference>
<dbReference type="InterPro" id="IPR029058">
    <property type="entry name" value="AB_hydrolase_fold"/>
</dbReference>
<dbReference type="InterPro" id="IPR022742">
    <property type="entry name" value="Hydrolase_4"/>
</dbReference>
<keyword evidence="3" id="KW-1185">Reference proteome</keyword>
<name>A0A6A6VME0_9PLEO</name>
<dbReference type="PANTHER" id="PTHR11614">
    <property type="entry name" value="PHOSPHOLIPASE-RELATED"/>
    <property type="match status" value="1"/>
</dbReference>
<sequence length="275" mass="30351">MTDSHTAGNTYIKFFDALSTHGIEVYAFDQRGWGRSVTKTAERGLTGKTDRVLDDMTSFIKSVLPSPIPLFLIGHSMGGGQVLYYAARGPSEIRKHIRGYLLISPFVDFSPASKPWKATVIGGRLLGKLFPRRQMMSGLNVDFVSRDPEVQKAIKEDELCHDTGTLEGLAAMLDRTLELSTGRIKIPADAGEGGVTRIWIAHGSEDGLTNFAASKRFAETCVAGSDKEFKAYDGHYHRLHDEPEPYRNQFLTDVVDWILARSGELGQEDGGQSKL</sequence>